<protein>
    <recommendedName>
        <fullName evidence="4">Fibrobacter succinogenes major paralogous domain-containing protein</fullName>
    </recommendedName>
</protein>
<gene>
    <name evidence="2" type="ORF">I6E12_12295</name>
</gene>
<proteinExistence type="predicted"/>
<dbReference type="RefSeq" id="WP_301638721.1">
    <property type="nucleotide sequence ID" value="NZ_JADYTN010000054.1"/>
</dbReference>
<feature type="signal peptide" evidence="1">
    <location>
        <begin position="1"/>
        <end position="21"/>
    </location>
</feature>
<feature type="chain" id="PRO_5046077703" description="Fibrobacter succinogenes major paralogous domain-containing protein" evidence="1">
    <location>
        <begin position="22"/>
        <end position="509"/>
    </location>
</feature>
<dbReference type="PROSITE" id="PS51257">
    <property type="entry name" value="PROKAR_LIPOPROTEIN"/>
    <property type="match status" value="1"/>
</dbReference>
<evidence type="ECO:0000313" key="2">
    <source>
        <dbReference type="EMBL" id="MCF2564873.1"/>
    </source>
</evidence>
<dbReference type="EMBL" id="JADYTN010000054">
    <property type="protein sequence ID" value="MCF2564873.1"/>
    <property type="molecule type" value="Genomic_DNA"/>
</dbReference>
<dbReference type="Proteomes" id="UP001200470">
    <property type="component" value="Unassembled WGS sequence"/>
</dbReference>
<comment type="caution">
    <text evidence="2">The sequence shown here is derived from an EMBL/GenBank/DDBJ whole genome shotgun (WGS) entry which is preliminary data.</text>
</comment>
<evidence type="ECO:0000313" key="3">
    <source>
        <dbReference type="Proteomes" id="UP001200470"/>
    </source>
</evidence>
<evidence type="ECO:0000256" key="1">
    <source>
        <dbReference type="SAM" id="SignalP"/>
    </source>
</evidence>
<dbReference type="CDD" id="cd13120">
    <property type="entry name" value="BF2867_like_N"/>
    <property type="match status" value="1"/>
</dbReference>
<reference evidence="2 3" key="1">
    <citation type="submission" date="2020-12" db="EMBL/GenBank/DDBJ databases">
        <title>Whole genome sequences of gut porcine anaerobes.</title>
        <authorList>
            <person name="Kubasova T."/>
            <person name="Jahodarova E."/>
            <person name="Rychlik I."/>
        </authorList>
    </citation>
    <scope>NUCLEOTIDE SEQUENCE [LARGE SCALE GENOMIC DNA]</scope>
    <source>
        <strain evidence="2 3">An925</strain>
    </source>
</reference>
<organism evidence="2 3">
    <name type="scientific">Xylanibacter brevis</name>
    <dbReference type="NCBI Taxonomy" id="83231"/>
    <lineage>
        <taxon>Bacteria</taxon>
        <taxon>Pseudomonadati</taxon>
        <taxon>Bacteroidota</taxon>
        <taxon>Bacteroidia</taxon>
        <taxon>Bacteroidales</taxon>
        <taxon>Prevotellaceae</taxon>
        <taxon>Xylanibacter</taxon>
    </lineage>
</organism>
<name>A0ABS9CKP4_9BACT</name>
<sequence>MKKIFKTLPLALIVMSIYSCTSDDETVQDVNDNSSVVTTFTCTQENEGTTTKAAMGPEGKTILWKSGDAISIFDGDGNNQFTLKAESDEQKSGSFTGKCYESESYVAVYPYTEGATLSHDRKSVSNIVLPDEQNAVAGGFDPKAALMIAKSNTTTLQFKNAVGFIKVTPLFDCKKIILRAANKTQPLAGKGKINIEDPNNPYIDFTGSKELFYSITLSGTITNGKAYYIAVPAVKLSANWTLTFVTENKNYMRKVTKDITFVRSRALNLGTYATGGDYWAGPRGIVDSSQEVDLGLTITIKKKNYKVIFAKSNLTEDGLAANEYAYGDYFAWGATEPWYSSISGNTFTWKEGHESGYADGTAPTFSPEYEINTDFKMSDDPARKILGGDWQLPTRDIWMALRNANNNKVCWETTADGGFWETGTLSKNKGIKITKKDEPGTYLFLPYAGIFRGTEFYEYNGKYWAGTAAYSPTAYILSFTRMDSDLDPKSVYPRCLGCQVRPVRLVAVD</sequence>
<keyword evidence="1" id="KW-0732">Signal</keyword>
<evidence type="ECO:0008006" key="4">
    <source>
        <dbReference type="Google" id="ProtNLM"/>
    </source>
</evidence>
<keyword evidence="3" id="KW-1185">Reference proteome</keyword>
<accession>A0ABS9CKP4</accession>